<organism evidence="1">
    <name type="scientific">viral metagenome</name>
    <dbReference type="NCBI Taxonomy" id="1070528"/>
    <lineage>
        <taxon>unclassified sequences</taxon>
        <taxon>metagenomes</taxon>
        <taxon>organismal metagenomes</taxon>
    </lineage>
</organism>
<name>A0A6M3JWN3_9ZZZZ</name>
<sequence length="69" mass="7604">MSVFRGEIIPLTDGRKVQYLCRLNSKGSKMLKVLLDEGRGGVAAVSIAQTNLPPGRTFGKAYEETQIHR</sequence>
<gene>
    <name evidence="1" type="ORF">MM415A02385_0009</name>
</gene>
<dbReference type="AlphaFoldDB" id="A0A6M3JWN3"/>
<proteinExistence type="predicted"/>
<dbReference type="EMBL" id="MT142024">
    <property type="protein sequence ID" value="QJA73402.1"/>
    <property type="molecule type" value="Genomic_DNA"/>
</dbReference>
<protein>
    <submittedName>
        <fullName evidence="1">Uncharacterized protein</fullName>
    </submittedName>
</protein>
<evidence type="ECO:0000313" key="1">
    <source>
        <dbReference type="EMBL" id="QJA73402.1"/>
    </source>
</evidence>
<accession>A0A6M3JWN3</accession>
<reference evidence="1" key="1">
    <citation type="submission" date="2020-03" db="EMBL/GenBank/DDBJ databases">
        <title>The deep terrestrial virosphere.</title>
        <authorList>
            <person name="Holmfeldt K."/>
            <person name="Nilsson E."/>
            <person name="Simone D."/>
            <person name="Lopez-Fernandez M."/>
            <person name="Wu X."/>
            <person name="de Brujin I."/>
            <person name="Lundin D."/>
            <person name="Andersson A."/>
            <person name="Bertilsson S."/>
            <person name="Dopson M."/>
        </authorList>
    </citation>
    <scope>NUCLEOTIDE SEQUENCE</scope>
    <source>
        <strain evidence="1">MM415A02385</strain>
    </source>
</reference>